<dbReference type="CDD" id="cd00354">
    <property type="entry name" value="FBPase"/>
    <property type="match status" value="1"/>
</dbReference>
<protein>
    <recommendedName>
        <fullName evidence="9">Fructose-1,6-bisphosphatase class 1</fullName>
        <shortName evidence="9">FBPase class 1</shortName>
        <ecNumber evidence="9">3.1.3.11</ecNumber>
    </recommendedName>
    <alternativeName>
        <fullName evidence="9">D-fructose-1,6-bisphosphate 1-phosphohydrolase class 1</fullName>
    </alternativeName>
</protein>
<dbReference type="InterPro" id="IPR020548">
    <property type="entry name" value="Fructose_bisphosphatase_AS"/>
</dbReference>
<reference evidence="14 16" key="3">
    <citation type="submission" date="2019-02" db="EMBL/GenBank/DDBJ databases">
        <authorList>
            <person name="Zhang G."/>
        </authorList>
    </citation>
    <scope>NUCLEOTIDE SEQUENCE [LARGE SCALE GENOMIC DNA]</scope>
    <source>
        <strain evidence="14 16">CMB17</strain>
    </source>
</reference>
<evidence type="ECO:0000256" key="6">
    <source>
        <dbReference type="ARBA" id="ARBA00022801"/>
    </source>
</evidence>
<feature type="binding site" evidence="9">
    <location>
        <position position="189"/>
    </location>
    <ligand>
        <name>substrate</name>
    </ligand>
</feature>
<feature type="binding site" evidence="9">
    <location>
        <position position="101"/>
    </location>
    <ligand>
        <name>Mg(2+)</name>
        <dbReference type="ChEBI" id="CHEBI:18420"/>
        <label>2</label>
    </ligand>
</feature>
<feature type="binding site" evidence="9">
    <location>
        <position position="98"/>
    </location>
    <ligand>
        <name>Mg(2+)</name>
        <dbReference type="ChEBI" id="CHEBI:18420"/>
        <label>2</label>
    </ligand>
</feature>
<feature type="domain" description="Fructose-1-6-bisphosphatase class I N-terminal" evidence="11">
    <location>
        <begin position="15"/>
        <end position="174"/>
    </location>
</feature>
<keyword evidence="5 9" id="KW-0479">Metal-binding</keyword>
<evidence type="ECO:0000256" key="10">
    <source>
        <dbReference type="RuleBase" id="RU000508"/>
    </source>
</evidence>
<comment type="subcellular location">
    <subcellularLocation>
        <location evidence="9">Cytoplasm</location>
    </subcellularLocation>
</comment>
<evidence type="ECO:0000313" key="15">
    <source>
        <dbReference type="Proteomes" id="UP000198409"/>
    </source>
</evidence>
<comment type="subunit">
    <text evidence="9">Homotetramer.</text>
</comment>
<dbReference type="Pfam" id="PF18913">
    <property type="entry name" value="FBPase_C"/>
    <property type="match status" value="1"/>
</dbReference>
<reference evidence="13" key="2">
    <citation type="submission" date="2017-06" db="EMBL/GenBank/DDBJ databases">
        <authorList>
            <person name="Kim H.J."/>
            <person name="Triplett B.A."/>
        </authorList>
    </citation>
    <scope>NUCLEOTIDE SEQUENCE [LARGE SCALE GENOMIC DNA]</scope>
    <source>
        <strain evidence="13">DSM 26170</strain>
    </source>
</reference>
<dbReference type="AlphaFoldDB" id="A0A238VIQ3"/>
<dbReference type="InterPro" id="IPR044015">
    <property type="entry name" value="FBPase_C_dom"/>
</dbReference>
<dbReference type="GO" id="GO:0006002">
    <property type="term" value="P:fructose 6-phosphate metabolic process"/>
    <property type="evidence" value="ECO:0007669"/>
    <property type="project" value="TreeGrafter"/>
</dbReference>
<evidence type="ECO:0000259" key="12">
    <source>
        <dbReference type="Pfam" id="PF18913"/>
    </source>
</evidence>
<evidence type="ECO:0000256" key="3">
    <source>
        <dbReference type="ARBA" id="ARBA00010941"/>
    </source>
</evidence>
<dbReference type="Gene3D" id="3.30.540.10">
    <property type="entry name" value="Fructose-1,6-Bisphosphatase, subunit A, domain 1"/>
    <property type="match status" value="1"/>
</dbReference>
<dbReference type="Proteomes" id="UP000292859">
    <property type="component" value="Unassembled WGS sequence"/>
</dbReference>
<reference evidence="15" key="1">
    <citation type="submission" date="2017-06" db="EMBL/GenBank/DDBJ databases">
        <authorList>
            <person name="Varghese N."/>
            <person name="Submissions S."/>
        </authorList>
    </citation>
    <scope>NUCLEOTIDE SEQUENCE [LARGE SCALE GENOMIC DNA]</scope>
    <source>
        <strain evidence="15">DSM 26170</strain>
    </source>
</reference>
<dbReference type="GO" id="GO:0005829">
    <property type="term" value="C:cytosol"/>
    <property type="evidence" value="ECO:0007669"/>
    <property type="project" value="TreeGrafter"/>
</dbReference>
<dbReference type="GO" id="GO:0042132">
    <property type="term" value="F:fructose 1,6-bisphosphate 1-phosphatase activity"/>
    <property type="evidence" value="ECO:0007669"/>
    <property type="project" value="UniProtKB-UniRule"/>
</dbReference>
<dbReference type="Pfam" id="PF00316">
    <property type="entry name" value="FBPase"/>
    <property type="match status" value="1"/>
</dbReference>
<feature type="binding site" evidence="9">
    <location>
        <begin position="101"/>
        <end position="104"/>
    </location>
    <ligand>
        <name>substrate</name>
    </ligand>
</feature>
<feature type="binding site" evidence="9">
    <location>
        <position position="98"/>
    </location>
    <ligand>
        <name>Mg(2+)</name>
        <dbReference type="ChEBI" id="CHEBI:18420"/>
        <label>1</label>
    </ligand>
</feature>
<dbReference type="EMBL" id="FZNM01000002">
    <property type="protein sequence ID" value="SNR34265.1"/>
    <property type="molecule type" value="Genomic_DNA"/>
</dbReference>
<feature type="domain" description="Fructose-1-6-bisphosphatase class 1 C-terminal" evidence="12">
    <location>
        <begin position="184"/>
        <end position="312"/>
    </location>
</feature>
<evidence type="ECO:0000256" key="2">
    <source>
        <dbReference type="ARBA" id="ARBA00005215"/>
    </source>
</evidence>
<evidence type="ECO:0000256" key="7">
    <source>
        <dbReference type="ARBA" id="ARBA00022842"/>
    </source>
</evidence>
<dbReference type="InterPro" id="IPR028343">
    <property type="entry name" value="FBPtase"/>
</dbReference>
<keyword evidence="6 9" id="KW-0378">Hydrolase</keyword>
<evidence type="ECO:0000313" key="16">
    <source>
        <dbReference type="Proteomes" id="UP000292859"/>
    </source>
</evidence>
<dbReference type="EC" id="3.1.3.11" evidence="9"/>
<keyword evidence="4 9" id="KW-0963">Cytoplasm</keyword>
<dbReference type="GO" id="GO:0006094">
    <property type="term" value="P:gluconeogenesis"/>
    <property type="evidence" value="ECO:0007669"/>
    <property type="project" value="UniProtKB-UniRule"/>
</dbReference>
<dbReference type="EMBL" id="SIRL01000002">
    <property type="protein sequence ID" value="TBN52174.1"/>
    <property type="molecule type" value="Genomic_DNA"/>
</dbReference>
<dbReference type="OrthoDB" id="9806756at2"/>
<evidence type="ECO:0000313" key="13">
    <source>
        <dbReference type="EMBL" id="SNR34265.1"/>
    </source>
</evidence>
<dbReference type="Proteomes" id="UP000198409">
    <property type="component" value="Unassembled WGS sequence"/>
</dbReference>
<dbReference type="PRINTS" id="PR00115">
    <property type="entry name" value="F16BPHPHTASE"/>
</dbReference>
<dbReference type="InterPro" id="IPR033391">
    <property type="entry name" value="FBPase_N"/>
</dbReference>
<dbReference type="RefSeq" id="WP_089386985.1">
    <property type="nucleotide sequence ID" value="NZ_FZNM01000002.1"/>
</dbReference>
<dbReference type="FunFam" id="3.40.190.80:FF:000011">
    <property type="entry name" value="Fructose-1,6-bisphosphatase class 1"/>
    <property type="match status" value="1"/>
</dbReference>
<feature type="binding site" evidence="9">
    <location>
        <position position="79"/>
    </location>
    <ligand>
        <name>Mg(2+)</name>
        <dbReference type="ChEBI" id="CHEBI:18420"/>
        <label>1</label>
    </ligand>
</feature>
<comment type="similarity">
    <text evidence="3 9 10">Belongs to the FBPase class 1 family.</text>
</comment>
<evidence type="ECO:0000256" key="4">
    <source>
        <dbReference type="ARBA" id="ARBA00022490"/>
    </source>
</evidence>
<dbReference type="SUPFAM" id="SSF56655">
    <property type="entry name" value="Carbohydrate phosphatase"/>
    <property type="match status" value="1"/>
</dbReference>
<dbReference type="GO" id="GO:0005986">
    <property type="term" value="P:sucrose biosynthetic process"/>
    <property type="evidence" value="ECO:0007669"/>
    <property type="project" value="TreeGrafter"/>
</dbReference>
<keyword evidence="8 9" id="KW-0119">Carbohydrate metabolism</keyword>
<dbReference type="GO" id="GO:0030388">
    <property type="term" value="P:fructose 1,6-bisphosphate metabolic process"/>
    <property type="evidence" value="ECO:0007669"/>
    <property type="project" value="TreeGrafter"/>
</dbReference>
<dbReference type="Gene3D" id="3.40.190.80">
    <property type="match status" value="1"/>
</dbReference>
<organism evidence="13 15">
    <name type="scientific">Paracoccus sediminis</name>
    <dbReference type="NCBI Taxonomy" id="1214787"/>
    <lineage>
        <taxon>Bacteria</taxon>
        <taxon>Pseudomonadati</taxon>
        <taxon>Pseudomonadota</taxon>
        <taxon>Alphaproteobacteria</taxon>
        <taxon>Rhodobacterales</taxon>
        <taxon>Paracoccaceae</taxon>
        <taxon>Paracoccus</taxon>
    </lineage>
</organism>
<sequence>MTTPSMDTTHVPPGFRALMLALARGGATLAGLIRRGDAGLSADVEINSGGDGQKRLDIQADAMFRDALRNAGLRWYASEELEAPVAMQPDGILALAIDPLDGSSNIDTNVSIGTIFAVYPAESQAGTSFLRPARDLIAAGYIVYGPRCCLVVSFGDGTQIYTLNPDTDSFDLTDPRAVLPDCHFEFAINASNYRHWPRPIRAYIDDCLAGIDGPRAQNFNMRWIASLVAEAHRILMRGGIFLYPSDARQGYERGRLRVLYECAPIAFVIEQAGGRATDGALPILDGAITDLHGRTPLVFGSAEKVDRVAAYHDLPEAEVSALFGHRGLFRA</sequence>
<evidence type="ECO:0000256" key="1">
    <source>
        <dbReference type="ARBA" id="ARBA00001273"/>
    </source>
</evidence>
<dbReference type="PIRSF" id="PIRSF500210">
    <property type="entry name" value="FBPtase"/>
    <property type="match status" value="1"/>
</dbReference>
<dbReference type="PIRSF" id="PIRSF000904">
    <property type="entry name" value="FBPtase_SBPase"/>
    <property type="match status" value="1"/>
</dbReference>
<evidence type="ECO:0000256" key="8">
    <source>
        <dbReference type="ARBA" id="ARBA00023277"/>
    </source>
</evidence>
<dbReference type="PANTHER" id="PTHR11556">
    <property type="entry name" value="FRUCTOSE-1,6-BISPHOSPHATASE-RELATED"/>
    <property type="match status" value="1"/>
</dbReference>
<feature type="binding site" evidence="9">
    <location>
        <position position="261"/>
    </location>
    <ligand>
        <name>Mg(2+)</name>
        <dbReference type="ChEBI" id="CHEBI:18420"/>
        <label>2</label>
    </ligand>
</feature>
<dbReference type="GO" id="GO:0000287">
    <property type="term" value="F:magnesium ion binding"/>
    <property type="evidence" value="ECO:0007669"/>
    <property type="project" value="UniProtKB-UniRule"/>
</dbReference>
<evidence type="ECO:0000313" key="14">
    <source>
        <dbReference type="EMBL" id="TBN52174.1"/>
    </source>
</evidence>
<keyword evidence="7 9" id="KW-0460">Magnesium</keyword>
<comment type="cofactor">
    <cofactor evidence="9">
        <name>Mg(2+)</name>
        <dbReference type="ChEBI" id="CHEBI:18420"/>
    </cofactor>
    <text evidence="9">Binds 2 magnesium ions per subunit.</text>
</comment>
<dbReference type="HAMAP" id="MF_01855">
    <property type="entry name" value="FBPase_class1"/>
    <property type="match status" value="1"/>
</dbReference>
<dbReference type="InterPro" id="IPR000146">
    <property type="entry name" value="FBPase_class-1"/>
</dbReference>
<dbReference type="GO" id="GO:0006000">
    <property type="term" value="P:fructose metabolic process"/>
    <property type="evidence" value="ECO:0007669"/>
    <property type="project" value="TreeGrafter"/>
</dbReference>
<evidence type="ECO:0000256" key="9">
    <source>
        <dbReference type="HAMAP-Rule" id="MF_01855"/>
    </source>
</evidence>
<evidence type="ECO:0000259" key="11">
    <source>
        <dbReference type="Pfam" id="PF00316"/>
    </source>
</evidence>
<dbReference type="PROSITE" id="PS00124">
    <property type="entry name" value="FBPASE"/>
    <property type="match status" value="1"/>
</dbReference>
<keyword evidence="16" id="KW-1185">Reference proteome</keyword>
<proteinExistence type="inferred from homology"/>
<dbReference type="NCBIfam" id="NF006780">
    <property type="entry name" value="PRK09293.1-4"/>
    <property type="match status" value="1"/>
</dbReference>
<feature type="binding site" evidence="9">
    <location>
        <position position="100"/>
    </location>
    <ligand>
        <name>Mg(2+)</name>
        <dbReference type="ChEBI" id="CHEBI:18420"/>
        <label>1</label>
    </ligand>
</feature>
<comment type="catalytic activity">
    <reaction evidence="1 9">
        <text>beta-D-fructose 1,6-bisphosphate + H2O = beta-D-fructose 6-phosphate + phosphate</text>
        <dbReference type="Rhea" id="RHEA:11064"/>
        <dbReference type="ChEBI" id="CHEBI:15377"/>
        <dbReference type="ChEBI" id="CHEBI:32966"/>
        <dbReference type="ChEBI" id="CHEBI:43474"/>
        <dbReference type="ChEBI" id="CHEBI:57634"/>
        <dbReference type="EC" id="3.1.3.11"/>
    </reaction>
</comment>
<evidence type="ECO:0000256" key="5">
    <source>
        <dbReference type="ARBA" id="ARBA00022723"/>
    </source>
</evidence>
<comment type="pathway">
    <text evidence="2">Carbohydrate biosynthesis; Calvin cycle.</text>
</comment>
<gene>
    <name evidence="9" type="primary">fbp</name>
    <name evidence="14" type="ORF">EYF88_04595</name>
    <name evidence="13" type="ORF">SAMN06265378_102296</name>
</gene>
<comment type="caution">
    <text evidence="9">Lacks conserved residue(s) required for the propagation of feature annotation.</text>
</comment>
<accession>A0A238VIQ3</accession>
<dbReference type="PANTHER" id="PTHR11556:SF35">
    <property type="entry name" value="SEDOHEPTULOSE-1,7-BISPHOSPHATASE, CHLOROPLASTIC"/>
    <property type="match status" value="1"/>
</dbReference>
<name>A0A238VIQ3_9RHOB</name>